<feature type="non-terminal residue" evidence="2">
    <location>
        <position position="1"/>
    </location>
</feature>
<dbReference type="PANTHER" id="PTHR35046:SF9">
    <property type="entry name" value="RNA-DIRECTED DNA POLYMERASE"/>
    <property type="match status" value="1"/>
</dbReference>
<organism evidence="2 3">
    <name type="scientific">Mucuna pruriens</name>
    <name type="common">Velvet bean</name>
    <name type="synonym">Dolichos pruriens</name>
    <dbReference type="NCBI Taxonomy" id="157652"/>
    <lineage>
        <taxon>Eukaryota</taxon>
        <taxon>Viridiplantae</taxon>
        <taxon>Streptophyta</taxon>
        <taxon>Embryophyta</taxon>
        <taxon>Tracheophyta</taxon>
        <taxon>Spermatophyta</taxon>
        <taxon>Magnoliopsida</taxon>
        <taxon>eudicotyledons</taxon>
        <taxon>Gunneridae</taxon>
        <taxon>Pentapetalae</taxon>
        <taxon>rosids</taxon>
        <taxon>fabids</taxon>
        <taxon>Fabales</taxon>
        <taxon>Fabaceae</taxon>
        <taxon>Papilionoideae</taxon>
        <taxon>50 kb inversion clade</taxon>
        <taxon>NPAAA clade</taxon>
        <taxon>indigoferoid/millettioid clade</taxon>
        <taxon>Phaseoleae</taxon>
        <taxon>Mucuna</taxon>
    </lineage>
</organism>
<gene>
    <name evidence="2" type="ORF">CR513_41772</name>
</gene>
<feature type="compositionally biased region" description="Basic residues" evidence="1">
    <location>
        <begin position="148"/>
        <end position="159"/>
    </location>
</feature>
<dbReference type="EMBL" id="QJKJ01008998">
    <property type="protein sequence ID" value="RDX78011.1"/>
    <property type="molecule type" value="Genomic_DNA"/>
</dbReference>
<proteinExistence type="predicted"/>
<dbReference type="OrthoDB" id="1934635at2759"/>
<evidence type="ECO:0000313" key="2">
    <source>
        <dbReference type="EMBL" id="RDX78011.1"/>
    </source>
</evidence>
<comment type="caution">
    <text evidence="2">The sequence shown here is derived from an EMBL/GenBank/DDBJ whole genome shotgun (WGS) entry which is preliminary data.</text>
</comment>
<dbReference type="Proteomes" id="UP000257109">
    <property type="component" value="Unassembled WGS sequence"/>
</dbReference>
<accession>A0A371FID7</accession>
<protein>
    <submittedName>
        <fullName evidence="2">Uncharacterized protein</fullName>
    </submittedName>
</protein>
<feature type="region of interest" description="Disordered" evidence="1">
    <location>
        <begin position="136"/>
        <end position="169"/>
    </location>
</feature>
<sequence>MGIASERLASKLALPTIVHLRSYKLQWLSEHGKLIMESETRQKVVLKPLSPRDVQEYQNKMREKRKKDRGVGLRGLEKKMRKGGEKGMIALLKEFKNVFLDDIPSGLAPLRGIGHHIDLSLGASLPNKAAYKTNLEEGKDTKASGKVDRKKIGKRKHEPKCHACDPCTQ</sequence>
<dbReference type="PANTHER" id="PTHR35046">
    <property type="entry name" value="ZINC KNUCKLE (CCHC-TYPE) FAMILY PROTEIN"/>
    <property type="match status" value="1"/>
</dbReference>
<name>A0A371FID7_MUCPR</name>
<reference evidence="2" key="1">
    <citation type="submission" date="2018-05" db="EMBL/GenBank/DDBJ databases">
        <title>Draft genome of Mucuna pruriens seed.</title>
        <authorList>
            <person name="Nnadi N.E."/>
            <person name="Vos R."/>
            <person name="Hasami M.H."/>
            <person name="Devisetty U.K."/>
            <person name="Aguiy J.C."/>
        </authorList>
    </citation>
    <scope>NUCLEOTIDE SEQUENCE [LARGE SCALE GENOMIC DNA]</scope>
    <source>
        <strain evidence="2">JCA_2017</strain>
    </source>
</reference>
<evidence type="ECO:0000313" key="3">
    <source>
        <dbReference type="Proteomes" id="UP000257109"/>
    </source>
</evidence>
<evidence type="ECO:0000256" key="1">
    <source>
        <dbReference type="SAM" id="MobiDB-lite"/>
    </source>
</evidence>
<keyword evidence="3" id="KW-1185">Reference proteome</keyword>
<feature type="compositionally biased region" description="Basic and acidic residues" evidence="1">
    <location>
        <begin position="136"/>
        <end position="147"/>
    </location>
</feature>
<dbReference type="AlphaFoldDB" id="A0A371FID7"/>